<keyword evidence="6" id="KW-1185">Reference proteome</keyword>
<dbReference type="InterPro" id="IPR008030">
    <property type="entry name" value="NmrA-like"/>
</dbReference>
<feature type="region of interest" description="Disordered" evidence="3">
    <location>
        <begin position="1"/>
        <end position="32"/>
    </location>
</feature>
<evidence type="ECO:0000313" key="5">
    <source>
        <dbReference type="EMBL" id="PMD16949.1"/>
    </source>
</evidence>
<dbReference type="InterPro" id="IPR036291">
    <property type="entry name" value="NAD(P)-bd_dom_sf"/>
</dbReference>
<dbReference type="OrthoDB" id="5356836at2759"/>
<feature type="compositionally biased region" description="Polar residues" evidence="3">
    <location>
        <begin position="44"/>
        <end position="53"/>
    </location>
</feature>
<keyword evidence="2" id="KW-0521">NADP</keyword>
<gene>
    <name evidence="5" type="ORF">NA56DRAFT_673030</name>
</gene>
<protein>
    <submittedName>
        <fullName evidence="5">NmrA-domain-containing protein</fullName>
    </submittedName>
</protein>
<sequence>MPSATPRSALAIRPRPSESLEPPPPRKLKHRPCTSYTDLAAHNHSVQLPSSYNDRPAKRSMPTPTKTIAVVNSSGRQAASFIRVAVAVGYHVRAQLRNLDGIVASEISSLPNVTVLVGDLYIRSAAGSGSGKAGVVNHELIENLYKGAHLAFINTTFWGDEVAIGRALADAAGKANIEHYVYSSMPNHSLHNKTWPSLPLWSSKHTIEEYIRSSLKQTLLPRSTFLYTGIYNNNFTSLPYPLFCTELQTDGSFTWVAPFHPDVPLPWLDAEHDVGPAVLQIFKDGVKKWGEGAKIPLAYEMLSPREACRVFAKGVGRPVRYRREAKIEVKVKIPNGYREQLIALEEMYALGARDKGLQPPYFADTELEEQVPEIAMGLWEGYRGLEEYAREVFPLEEAANGLTWMNDENDEEGEMQGGEEEGGEGQDEDDEDEEGLVIGGGIGSGTATGDTTPARGEETWLA</sequence>
<dbReference type="PANTHER" id="PTHR42748">
    <property type="entry name" value="NITROGEN METABOLITE REPRESSION PROTEIN NMRA FAMILY MEMBER"/>
    <property type="match status" value="1"/>
</dbReference>
<evidence type="ECO:0000313" key="6">
    <source>
        <dbReference type="Proteomes" id="UP000235672"/>
    </source>
</evidence>
<dbReference type="Gene3D" id="3.40.50.720">
    <property type="entry name" value="NAD(P)-binding Rossmann-like Domain"/>
    <property type="match status" value="1"/>
</dbReference>
<reference evidence="5 6" key="1">
    <citation type="submission" date="2016-05" db="EMBL/GenBank/DDBJ databases">
        <title>A degradative enzymes factory behind the ericoid mycorrhizal symbiosis.</title>
        <authorList>
            <consortium name="DOE Joint Genome Institute"/>
            <person name="Martino E."/>
            <person name="Morin E."/>
            <person name="Grelet G."/>
            <person name="Kuo A."/>
            <person name="Kohler A."/>
            <person name="Daghino S."/>
            <person name="Barry K."/>
            <person name="Choi C."/>
            <person name="Cichocki N."/>
            <person name="Clum A."/>
            <person name="Copeland A."/>
            <person name="Hainaut M."/>
            <person name="Haridas S."/>
            <person name="Labutti K."/>
            <person name="Lindquist E."/>
            <person name="Lipzen A."/>
            <person name="Khouja H.-R."/>
            <person name="Murat C."/>
            <person name="Ohm R."/>
            <person name="Olson A."/>
            <person name="Spatafora J."/>
            <person name="Veneault-Fourrey C."/>
            <person name="Henrissat B."/>
            <person name="Grigoriev I."/>
            <person name="Martin F."/>
            <person name="Perotto S."/>
        </authorList>
    </citation>
    <scope>NUCLEOTIDE SEQUENCE [LARGE SCALE GENOMIC DNA]</scope>
    <source>
        <strain evidence="5 6">UAMH 7357</strain>
    </source>
</reference>
<feature type="region of interest" description="Disordered" evidence="3">
    <location>
        <begin position="407"/>
        <end position="462"/>
    </location>
</feature>
<proteinExistence type="inferred from homology"/>
<dbReference type="PANTHER" id="PTHR42748:SF5">
    <property type="entry name" value="NITROGEN METABOLITE REPRESSION PROTEIN NMRA"/>
    <property type="match status" value="1"/>
</dbReference>
<feature type="compositionally biased region" description="Gly residues" evidence="3">
    <location>
        <begin position="437"/>
        <end position="446"/>
    </location>
</feature>
<feature type="domain" description="NmrA-like" evidence="4">
    <location>
        <begin position="65"/>
        <end position="389"/>
    </location>
</feature>
<dbReference type="InterPro" id="IPR051164">
    <property type="entry name" value="NmrA-like_oxidored"/>
</dbReference>
<feature type="region of interest" description="Disordered" evidence="3">
    <location>
        <begin position="44"/>
        <end position="63"/>
    </location>
</feature>
<comment type="similarity">
    <text evidence="1">Belongs to the NmrA-type oxidoreductase family.</text>
</comment>
<evidence type="ECO:0000256" key="1">
    <source>
        <dbReference type="ARBA" id="ARBA00006328"/>
    </source>
</evidence>
<evidence type="ECO:0000259" key="4">
    <source>
        <dbReference type="Pfam" id="PF05368"/>
    </source>
</evidence>
<feature type="compositionally biased region" description="Acidic residues" evidence="3">
    <location>
        <begin position="407"/>
        <end position="435"/>
    </location>
</feature>
<accession>A0A2J6PSH0</accession>
<dbReference type="AlphaFoldDB" id="A0A2J6PSH0"/>
<dbReference type="GO" id="GO:0005634">
    <property type="term" value="C:nucleus"/>
    <property type="evidence" value="ECO:0007669"/>
    <property type="project" value="TreeGrafter"/>
</dbReference>
<organism evidence="5 6">
    <name type="scientific">Hyaloscypha hepaticicola</name>
    <dbReference type="NCBI Taxonomy" id="2082293"/>
    <lineage>
        <taxon>Eukaryota</taxon>
        <taxon>Fungi</taxon>
        <taxon>Dikarya</taxon>
        <taxon>Ascomycota</taxon>
        <taxon>Pezizomycotina</taxon>
        <taxon>Leotiomycetes</taxon>
        <taxon>Helotiales</taxon>
        <taxon>Hyaloscyphaceae</taxon>
        <taxon>Hyaloscypha</taxon>
    </lineage>
</organism>
<evidence type="ECO:0000256" key="3">
    <source>
        <dbReference type="SAM" id="MobiDB-lite"/>
    </source>
</evidence>
<dbReference type="SUPFAM" id="SSF51735">
    <property type="entry name" value="NAD(P)-binding Rossmann-fold domains"/>
    <property type="match status" value="1"/>
</dbReference>
<dbReference type="Pfam" id="PF05368">
    <property type="entry name" value="NmrA"/>
    <property type="match status" value="1"/>
</dbReference>
<dbReference type="STRING" id="1745343.A0A2J6PSH0"/>
<evidence type="ECO:0000256" key="2">
    <source>
        <dbReference type="ARBA" id="ARBA00022857"/>
    </source>
</evidence>
<dbReference type="Proteomes" id="UP000235672">
    <property type="component" value="Unassembled WGS sequence"/>
</dbReference>
<dbReference type="EMBL" id="KZ613502">
    <property type="protein sequence ID" value="PMD16949.1"/>
    <property type="molecule type" value="Genomic_DNA"/>
</dbReference>
<name>A0A2J6PSH0_9HELO</name>
<dbReference type="Gene3D" id="3.90.25.10">
    <property type="entry name" value="UDP-galactose 4-epimerase, domain 1"/>
    <property type="match status" value="1"/>
</dbReference>